<dbReference type="GO" id="GO:0003924">
    <property type="term" value="F:GTPase activity"/>
    <property type="evidence" value="ECO:0007669"/>
    <property type="project" value="UniProtKB-UniRule"/>
</dbReference>
<evidence type="ECO:0000256" key="8">
    <source>
        <dbReference type="ARBA" id="ARBA00022927"/>
    </source>
</evidence>
<evidence type="ECO:0000256" key="15">
    <source>
        <dbReference type="SAM" id="MobiDB-lite"/>
    </source>
</evidence>
<dbReference type="GO" id="GO:0015031">
    <property type="term" value="P:protein transport"/>
    <property type="evidence" value="ECO:0007669"/>
    <property type="project" value="UniProtKB-KW"/>
</dbReference>
<keyword evidence="4" id="KW-0813">Transport</keyword>
<evidence type="ECO:0000256" key="7">
    <source>
        <dbReference type="ARBA" id="ARBA00022795"/>
    </source>
</evidence>
<feature type="coiled-coil region" evidence="14">
    <location>
        <begin position="169"/>
        <end position="196"/>
    </location>
</feature>
<feature type="region of interest" description="Disordered" evidence="15">
    <location>
        <begin position="43"/>
        <end position="70"/>
    </location>
</feature>
<dbReference type="AlphaFoldDB" id="A0A1M6RNW0"/>
<dbReference type="NCBIfam" id="TIGR03499">
    <property type="entry name" value="FlhF"/>
    <property type="match status" value="1"/>
</dbReference>
<evidence type="ECO:0000313" key="19">
    <source>
        <dbReference type="Proteomes" id="UP000184263"/>
    </source>
</evidence>
<reference evidence="18 19" key="1">
    <citation type="submission" date="2016-11" db="EMBL/GenBank/DDBJ databases">
        <authorList>
            <person name="Jaros S."/>
            <person name="Januszkiewicz K."/>
            <person name="Wedrychowicz H."/>
        </authorList>
    </citation>
    <scope>NUCLEOTIDE SEQUENCE [LARGE SCALE GENOMIC DNA]</scope>
    <source>
        <strain evidence="18 19">HD4</strain>
    </source>
</reference>
<dbReference type="InterPro" id="IPR020006">
    <property type="entry name" value="FlhF"/>
</dbReference>
<evidence type="ECO:0000256" key="3">
    <source>
        <dbReference type="ARBA" id="ARBA00014919"/>
    </source>
</evidence>
<evidence type="ECO:0000256" key="14">
    <source>
        <dbReference type="SAM" id="Coils"/>
    </source>
</evidence>
<gene>
    <name evidence="18" type="ORF">SAMN05216582_102165</name>
</gene>
<dbReference type="PANTHER" id="PTHR43134">
    <property type="entry name" value="SIGNAL RECOGNITION PARTICLE RECEPTOR SUBUNIT ALPHA"/>
    <property type="match status" value="1"/>
</dbReference>
<dbReference type="SMART" id="SM00382">
    <property type="entry name" value="AAA"/>
    <property type="match status" value="1"/>
</dbReference>
<keyword evidence="7" id="KW-1005">Bacterial flagellum biogenesis</keyword>
<keyword evidence="10" id="KW-0472">Membrane</keyword>
<evidence type="ECO:0000256" key="5">
    <source>
        <dbReference type="ARBA" id="ARBA00022475"/>
    </source>
</evidence>
<keyword evidence="9" id="KW-0342">GTP-binding</keyword>
<evidence type="ECO:0000256" key="9">
    <source>
        <dbReference type="ARBA" id="ARBA00023134"/>
    </source>
</evidence>
<evidence type="ECO:0000256" key="13">
    <source>
        <dbReference type="NCBIfam" id="TIGR03499"/>
    </source>
</evidence>
<dbReference type="Gene3D" id="3.40.50.300">
    <property type="entry name" value="P-loop containing nucleotide triphosphate hydrolases"/>
    <property type="match status" value="1"/>
</dbReference>
<keyword evidence="14" id="KW-0175">Coiled coil</keyword>
<sequence length="457" mass="49818">MEQVKNELGRDAVILHTKKYHEGGFMGYNGKEVVEVTAAIEESESDGAMKARAKRSLPGDSGRQKAAGSKLDVVSKAAPLPNNVLSQYKTNGTETGVRMAEAPIAAPAFQPLIPPDSASLRSNSPAVKVLTTETIDEATHANIAISNRQKEDEDVTPANNTQPVMIASDSEAAEKIQKLEAELAQMKTLLTQVMSKDQPQDEVSLQEALRRQEVDEEILKDMAAKTAAGDMLMDSLDKRAPAVLAGYLENKMNFAEGIKLNKHGVRIVSLIGATGVGKTTTLAKIAARFVLEKNIRVALITADTYRISAVEQLKTYSDIIGLPLEIVYSPDELKVAIHKHRDKDLILIDTAGRSQHNEYQMKELQDFLAVDSRIERHLVMSATTKMRDVADILQKFSVCDPGRVIFTKTDETSSLGMIVNLLADKDIALSFMTNGQSVPDDIVPASADKLAALLLRE</sequence>
<keyword evidence="18" id="KW-0969">Cilium</keyword>
<dbReference type="InterPro" id="IPR003593">
    <property type="entry name" value="AAA+_ATPase"/>
</dbReference>
<dbReference type="SMART" id="SM00962">
    <property type="entry name" value="SRP54"/>
    <property type="match status" value="1"/>
</dbReference>
<comment type="similarity">
    <text evidence="2">Belongs to the GTP-binding SRP family.</text>
</comment>
<dbReference type="Gene3D" id="1.20.120.1380">
    <property type="entry name" value="Flagellar FlhF biosynthesis protein, N domain"/>
    <property type="match status" value="1"/>
</dbReference>
<evidence type="ECO:0000256" key="1">
    <source>
        <dbReference type="ARBA" id="ARBA00004413"/>
    </source>
</evidence>
<dbReference type="PANTHER" id="PTHR43134:SF3">
    <property type="entry name" value="FLAGELLAR BIOSYNTHESIS PROTEIN FLHF"/>
    <property type="match status" value="1"/>
</dbReference>
<keyword evidence="18" id="KW-0282">Flagellum</keyword>
<evidence type="ECO:0000313" key="18">
    <source>
        <dbReference type="EMBL" id="SHK33997.1"/>
    </source>
</evidence>
<evidence type="ECO:0000256" key="12">
    <source>
        <dbReference type="ARBA" id="ARBA00025337"/>
    </source>
</evidence>
<keyword evidence="5" id="KW-1003">Cell membrane</keyword>
<keyword evidence="6" id="KW-0547">Nucleotide-binding</keyword>
<dbReference type="FunFam" id="3.40.50.300:FF:000695">
    <property type="entry name" value="Flagellar biosynthesis regulator FlhF"/>
    <property type="match status" value="1"/>
</dbReference>
<dbReference type="GO" id="GO:0044781">
    <property type="term" value="P:bacterial-type flagellum organization"/>
    <property type="evidence" value="ECO:0007669"/>
    <property type="project" value="UniProtKB-UniRule"/>
</dbReference>
<dbReference type="InterPro" id="IPR000897">
    <property type="entry name" value="SRP54_GTPase_dom"/>
</dbReference>
<dbReference type="GO" id="GO:0006614">
    <property type="term" value="P:SRP-dependent cotranslational protein targeting to membrane"/>
    <property type="evidence" value="ECO:0007669"/>
    <property type="project" value="UniProtKB-UniRule"/>
</dbReference>
<evidence type="ECO:0000256" key="4">
    <source>
        <dbReference type="ARBA" id="ARBA00022448"/>
    </source>
</evidence>
<dbReference type="Proteomes" id="UP000184263">
    <property type="component" value="Unassembled WGS sequence"/>
</dbReference>
<keyword evidence="18" id="KW-0966">Cell projection</keyword>
<keyword evidence="8" id="KW-0653">Protein transport</keyword>
<dbReference type="InterPro" id="IPR027417">
    <property type="entry name" value="P-loop_NTPase"/>
</dbReference>
<feature type="domain" description="AAA+ ATPase" evidence="16">
    <location>
        <begin position="264"/>
        <end position="433"/>
    </location>
</feature>
<evidence type="ECO:0000256" key="11">
    <source>
        <dbReference type="ARBA" id="ARBA00023225"/>
    </source>
</evidence>
<keyword evidence="11" id="KW-1006">Bacterial flagellum protein export</keyword>
<evidence type="ECO:0000259" key="16">
    <source>
        <dbReference type="SMART" id="SM00382"/>
    </source>
</evidence>
<evidence type="ECO:0000256" key="6">
    <source>
        <dbReference type="ARBA" id="ARBA00022741"/>
    </source>
</evidence>
<evidence type="ECO:0000259" key="17">
    <source>
        <dbReference type="SMART" id="SM00962"/>
    </source>
</evidence>
<feature type="domain" description="SRP54-type proteins GTP-binding" evidence="17">
    <location>
        <begin position="265"/>
        <end position="456"/>
    </location>
</feature>
<dbReference type="EMBL" id="FRBC01000002">
    <property type="protein sequence ID" value="SHK33997.1"/>
    <property type="molecule type" value="Genomic_DNA"/>
</dbReference>
<accession>A0A1M6RNW0</accession>
<dbReference type="GO" id="GO:0005047">
    <property type="term" value="F:signal recognition particle binding"/>
    <property type="evidence" value="ECO:0007669"/>
    <property type="project" value="TreeGrafter"/>
</dbReference>
<comment type="function">
    <text evidence="12">Necessary for flagellar biosynthesis. May be involved in translocation of the flagellum.</text>
</comment>
<dbReference type="GO" id="GO:0005886">
    <property type="term" value="C:plasma membrane"/>
    <property type="evidence" value="ECO:0007669"/>
    <property type="project" value="UniProtKB-SubCell"/>
</dbReference>
<organism evidence="18 19">
    <name type="scientific">Selenomonas ruminantium</name>
    <dbReference type="NCBI Taxonomy" id="971"/>
    <lineage>
        <taxon>Bacteria</taxon>
        <taxon>Bacillati</taxon>
        <taxon>Bacillota</taxon>
        <taxon>Negativicutes</taxon>
        <taxon>Selenomonadales</taxon>
        <taxon>Selenomonadaceae</taxon>
        <taxon>Selenomonas</taxon>
    </lineage>
</organism>
<name>A0A1M6RNW0_SELRU</name>
<dbReference type="CDD" id="cd17873">
    <property type="entry name" value="FlhF"/>
    <property type="match status" value="1"/>
</dbReference>
<evidence type="ECO:0000256" key="2">
    <source>
        <dbReference type="ARBA" id="ARBA00008531"/>
    </source>
</evidence>
<proteinExistence type="inferred from homology"/>
<dbReference type="Pfam" id="PF00448">
    <property type="entry name" value="SRP54"/>
    <property type="match status" value="1"/>
</dbReference>
<comment type="subcellular location">
    <subcellularLocation>
        <location evidence="1">Cell membrane</location>
        <topology evidence="1">Peripheral membrane protein</topology>
        <orientation evidence="1">Cytoplasmic side</orientation>
    </subcellularLocation>
</comment>
<dbReference type="GO" id="GO:0005525">
    <property type="term" value="F:GTP binding"/>
    <property type="evidence" value="ECO:0007669"/>
    <property type="project" value="UniProtKB-UniRule"/>
</dbReference>
<dbReference type="SUPFAM" id="SSF52540">
    <property type="entry name" value="P-loop containing nucleoside triphosphate hydrolases"/>
    <property type="match status" value="1"/>
</dbReference>
<dbReference type="InterPro" id="IPR047040">
    <property type="entry name" value="FlhF__GTPase_dom"/>
</dbReference>
<evidence type="ECO:0000256" key="10">
    <source>
        <dbReference type="ARBA" id="ARBA00023136"/>
    </source>
</evidence>
<protein>
    <recommendedName>
        <fullName evidence="3 13">Flagellar biosynthesis protein FlhF</fullName>
    </recommendedName>
</protein>